<evidence type="ECO:0000313" key="5">
    <source>
        <dbReference type="Proteomes" id="UP000838763"/>
    </source>
</evidence>
<dbReference type="OrthoDB" id="2130750at2759"/>
<keyword evidence="1" id="KW-0175">Coiled coil</keyword>
<organism evidence="4 5">
    <name type="scientific">Parascedosporium putredinis</name>
    <dbReference type="NCBI Taxonomy" id="1442378"/>
    <lineage>
        <taxon>Eukaryota</taxon>
        <taxon>Fungi</taxon>
        <taxon>Dikarya</taxon>
        <taxon>Ascomycota</taxon>
        <taxon>Pezizomycotina</taxon>
        <taxon>Sordariomycetes</taxon>
        <taxon>Hypocreomycetidae</taxon>
        <taxon>Microascales</taxon>
        <taxon>Microascaceae</taxon>
        <taxon>Parascedosporium</taxon>
    </lineage>
</organism>
<dbReference type="Pfam" id="PF01302">
    <property type="entry name" value="CAP_GLY"/>
    <property type="match status" value="1"/>
</dbReference>
<proteinExistence type="predicted"/>
<protein>
    <recommendedName>
        <fullName evidence="3">CAP-Gly domain-containing protein</fullName>
    </recommendedName>
</protein>
<feature type="domain" description="CAP-Gly" evidence="3">
    <location>
        <begin position="116"/>
        <end position="159"/>
    </location>
</feature>
<dbReference type="SUPFAM" id="SSF74924">
    <property type="entry name" value="Cap-Gly domain"/>
    <property type="match status" value="1"/>
</dbReference>
<dbReference type="Gene3D" id="2.30.30.190">
    <property type="entry name" value="CAP Gly-rich-like domain"/>
    <property type="match status" value="1"/>
</dbReference>
<evidence type="ECO:0000259" key="3">
    <source>
        <dbReference type="SMART" id="SM01052"/>
    </source>
</evidence>
<dbReference type="InterPro" id="IPR000938">
    <property type="entry name" value="CAP-Gly_domain"/>
</dbReference>
<feature type="region of interest" description="Disordered" evidence="2">
    <location>
        <begin position="202"/>
        <end position="315"/>
    </location>
</feature>
<feature type="compositionally biased region" description="Polar residues" evidence="2">
    <location>
        <begin position="245"/>
        <end position="258"/>
    </location>
</feature>
<dbReference type="EMBL" id="CALLCH030000015">
    <property type="protein sequence ID" value="CAI4216571.1"/>
    <property type="molecule type" value="Genomic_DNA"/>
</dbReference>
<feature type="region of interest" description="Disordered" evidence="2">
    <location>
        <begin position="596"/>
        <end position="621"/>
    </location>
</feature>
<feature type="coiled-coil region" evidence="1">
    <location>
        <begin position="527"/>
        <end position="561"/>
    </location>
</feature>
<keyword evidence="5" id="KW-1185">Reference proteome</keyword>
<dbReference type="SMART" id="SM01052">
    <property type="entry name" value="CAP_GLY"/>
    <property type="match status" value="1"/>
</dbReference>
<accession>A0A9P1H722</accession>
<dbReference type="Proteomes" id="UP000838763">
    <property type="component" value="Unassembled WGS sequence"/>
</dbReference>
<feature type="region of interest" description="Disordered" evidence="2">
    <location>
        <begin position="508"/>
        <end position="527"/>
    </location>
</feature>
<evidence type="ECO:0000313" key="4">
    <source>
        <dbReference type="EMBL" id="CAI4216571.1"/>
    </source>
</evidence>
<dbReference type="Gene3D" id="1.20.5.1700">
    <property type="match status" value="1"/>
</dbReference>
<evidence type="ECO:0000256" key="2">
    <source>
        <dbReference type="SAM" id="MobiDB-lite"/>
    </source>
</evidence>
<reference evidence="4" key="1">
    <citation type="submission" date="2022-11" db="EMBL/GenBank/DDBJ databases">
        <authorList>
            <person name="Scott C."/>
            <person name="Bruce N."/>
        </authorList>
    </citation>
    <scope>NUCLEOTIDE SEQUENCE</scope>
</reference>
<gene>
    <name evidence="4" type="ORF">PPNO1_LOCUS6224</name>
</gene>
<dbReference type="InterPro" id="IPR036859">
    <property type="entry name" value="CAP-Gly_dom_sf"/>
</dbReference>
<comment type="caution">
    <text evidence="4">The sequence shown here is derived from an EMBL/GenBank/DDBJ whole genome shotgun (WGS) entry which is preliminary data.</text>
</comment>
<evidence type="ECO:0000256" key="1">
    <source>
        <dbReference type="SAM" id="Coils"/>
    </source>
</evidence>
<dbReference type="AlphaFoldDB" id="A0A9P1H722"/>
<feature type="coiled-coil region" evidence="1">
    <location>
        <begin position="372"/>
        <end position="494"/>
    </location>
</feature>
<feature type="region of interest" description="Disordered" evidence="2">
    <location>
        <begin position="652"/>
        <end position="675"/>
    </location>
</feature>
<feature type="compositionally biased region" description="Polar residues" evidence="2">
    <location>
        <begin position="283"/>
        <end position="303"/>
    </location>
</feature>
<name>A0A9P1H722_9PEZI</name>
<sequence>MAYTTTTTFATSASKASIYGTVRQPSSRNRTLRKSSSLGPGIATASTPNLNSLFNSHSRVAVRPSLARKGSLATLTQSSLASIPDASESYGYDTVLNDSIMPPLTPGRFMAEDLAIGDAVEVPGNMFGTVRFVGAVQGKKGVFAGVELNPEFAARGKITETLMGIPARRRDLDTRHPDRLFRRSQDWNPEFYQLYTANPSLPKFSQSVGPGRAPSPYGKKPPRASLPRPESPVRRLQMTPGPRPSMSTSPSKANNANSRYGDPKASVGPRSVSALGFDDDDATPTSISQAKTNGSIGSISSFTAKMRPASRANNDDELERLRAQLDDRDKQLRDQTATLSEMESTLTELQGLMDQPGGPRFGGPGPDDDKDAAQLRGLLREKNDKIAMLTSEFDSHRADFRSTIDALEMASTETVRVYEAQKKEMMQEIQDLTSRLEDVESVASQLKQLEDLVQDLEEGLEDARRGEAEARGEVEFLRGEVERTRAELRREQQKEDEIRGLKAIIHSLSRDSAPTEAGESPESRRLREKLERDVADLRAVLEEKTGREEELEREVDTLRRSNSIQNHRQSAMTVVSARRSSLRDSRDTVILARNQGARSPEATNGHKRAHTLDTMPESDTYSTATENSTLWCEICETGGHDILTCTNMFGPEGAKTSDLPRRHHVRPVKGLSRPS</sequence>